<dbReference type="VEuPathDB" id="GiardiaDB:SS50377_22922"/>
<feature type="region of interest" description="Disordered" evidence="1">
    <location>
        <begin position="1"/>
        <end position="41"/>
    </location>
</feature>
<feature type="compositionally biased region" description="Basic residues" evidence="1">
    <location>
        <begin position="1"/>
        <end position="16"/>
    </location>
</feature>
<dbReference type="Proteomes" id="UP000018208">
    <property type="component" value="Unassembled WGS sequence"/>
</dbReference>
<organism evidence="2">
    <name type="scientific">Spironucleus salmonicida</name>
    <dbReference type="NCBI Taxonomy" id="348837"/>
    <lineage>
        <taxon>Eukaryota</taxon>
        <taxon>Metamonada</taxon>
        <taxon>Diplomonadida</taxon>
        <taxon>Hexamitidae</taxon>
        <taxon>Hexamitinae</taxon>
        <taxon>Spironucleus</taxon>
    </lineage>
</organism>
<evidence type="ECO:0000313" key="4">
    <source>
        <dbReference type="Proteomes" id="UP000018208"/>
    </source>
</evidence>
<gene>
    <name evidence="2" type="ORF">SS50377_11091</name>
    <name evidence="3" type="ORF">SS50377_22922</name>
</gene>
<name>V6LVW2_9EUKA</name>
<dbReference type="AlphaFoldDB" id="V6LVW2"/>
<dbReference type="EMBL" id="KI545978">
    <property type="protein sequence ID" value="EST48767.1"/>
    <property type="molecule type" value="Genomic_DNA"/>
</dbReference>
<keyword evidence="4" id="KW-1185">Reference proteome</keyword>
<reference evidence="3" key="2">
    <citation type="submission" date="2020-12" db="EMBL/GenBank/DDBJ databases">
        <title>New Spironucleus salmonicida genome in near-complete chromosomes.</title>
        <authorList>
            <person name="Xu F."/>
            <person name="Kurt Z."/>
            <person name="Jimenez-Gonzalez A."/>
            <person name="Astvaldsson A."/>
            <person name="Andersson J.O."/>
            <person name="Svard S.G."/>
        </authorList>
    </citation>
    <scope>NUCLEOTIDE SEQUENCE</scope>
    <source>
        <strain evidence="3">ATCC 50377</strain>
    </source>
</reference>
<sequence length="109" mass="12912">MGRSHHRDTKIKKSSVFKKNGVDNNTDKSRKKQKRIQDPEKFRTVDQLTKKFDAQIQALEVVMEAEKAIKNSKKLKLVIQQIQQLELVKSQKLRLARDKEWQKTQQIQK</sequence>
<accession>V6LVW2</accession>
<evidence type="ECO:0000256" key="1">
    <source>
        <dbReference type="SAM" id="MobiDB-lite"/>
    </source>
</evidence>
<proteinExistence type="predicted"/>
<protein>
    <submittedName>
        <fullName evidence="2">Uncharacterized protein</fullName>
    </submittedName>
</protein>
<evidence type="ECO:0000313" key="3">
    <source>
        <dbReference type="EMBL" id="KAH0575295.1"/>
    </source>
</evidence>
<dbReference type="EMBL" id="AUWU02000003">
    <property type="protein sequence ID" value="KAH0575295.1"/>
    <property type="molecule type" value="Genomic_DNA"/>
</dbReference>
<evidence type="ECO:0000313" key="2">
    <source>
        <dbReference type="EMBL" id="EST48767.1"/>
    </source>
</evidence>
<reference evidence="2 3" key="1">
    <citation type="journal article" date="2014" name="PLoS Genet.">
        <title>The Genome of Spironucleus salmonicida Highlights a Fish Pathogen Adapted to Fluctuating Environments.</title>
        <authorList>
            <person name="Xu F."/>
            <person name="Jerlstrom-Hultqvist J."/>
            <person name="Einarsson E."/>
            <person name="Astvaldsson A."/>
            <person name="Svard S.G."/>
            <person name="Andersson J.O."/>
        </authorList>
    </citation>
    <scope>NUCLEOTIDE SEQUENCE</scope>
    <source>
        <strain evidence="3">ATCC 50377</strain>
    </source>
</reference>